<feature type="transmembrane region" description="Helical" evidence="6">
    <location>
        <begin position="169"/>
        <end position="190"/>
    </location>
</feature>
<evidence type="ECO:0000256" key="5">
    <source>
        <dbReference type="ARBA" id="ARBA00023136"/>
    </source>
</evidence>
<dbReference type="PANTHER" id="PTHR42770:SF7">
    <property type="entry name" value="MEMBRANE PROTEIN"/>
    <property type="match status" value="1"/>
</dbReference>
<feature type="transmembrane region" description="Helical" evidence="6">
    <location>
        <begin position="297"/>
        <end position="318"/>
    </location>
</feature>
<dbReference type="InterPro" id="IPR002293">
    <property type="entry name" value="AA/rel_permease1"/>
</dbReference>
<dbReference type="RefSeq" id="WP_091539401.1">
    <property type="nucleotide sequence ID" value="NZ_FONY01000003.1"/>
</dbReference>
<dbReference type="STRING" id="1003.SAMN04488541_100372"/>
<keyword evidence="5 6" id="KW-0472">Membrane</keyword>
<name>A0A1I2BLX1_9BACT</name>
<dbReference type="Gene3D" id="1.20.1740.10">
    <property type="entry name" value="Amino acid/polyamine transporter I"/>
    <property type="match status" value="1"/>
</dbReference>
<organism evidence="7 8">
    <name type="scientific">Thermoflexibacter ruber</name>
    <dbReference type="NCBI Taxonomy" id="1003"/>
    <lineage>
        <taxon>Bacteria</taxon>
        <taxon>Pseudomonadati</taxon>
        <taxon>Bacteroidota</taxon>
        <taxon>Cytophagia</taxon>
        <taxon>Cytophagales</taxon>
        <taxon>Thermoflexibacteraceae</taxon>
        <taxon>Thermoflexibacter</taxon>
    </lineage>
</organism>
<feature type="transmembrane region" description="Helical" evidence="6">
    <location>
        <begin position="456"/>
        <end position="475"/>
    </location>
</feature>
<evidence type="ECO:0000256" key="6">
    <source>
        <dbReference type="SAM" id="Phobius"/>
    </source>
</evidence>
<dbReference type="PIRSF" id="PIRSF006060">
    <property type="entry name" value="AA_transporter"/>
    <property type="match status" value="1"/>
</dbReference>
<evidence type="ECO:0000313" key="7">
    <source>
        <dbReference type="EMBL" id="SFE57181.1"/>
    </source>
</evidence>
<dbReference type="EMBL" id="FONY01000003">
    <property type="protein sequence ID" value="SFE57181.1"/>
    <property type="molecule type" value="Genomic_DNA"/>
</dbReference>
<proteinExistence type="predicted"/>
<dbReference type="GO" id="GO:0022857">
    <property type="term" value="F:transmembrane transporter activity"/>
    <property type="evidence" value="ECO:0007669"/>
    <property type="project" value="InterPro"/>
</dbReference>
<dbReference type="AlphaFoldDB" id="A0A1I2BLX1"/>
<accession>A0A1I2BLX1</accession>
<feature type="transmembrane region" description="Helical" evidence="6">
    <location>
        <begin position="255"/>
        <end position="277"/>
    </location>
</feature>
<feature type="transmembrane region" description="Helical" evidence="6">
    <location>
        <begin position="214"/>
        <end position="234"/>
    </location>
</feature>
<reference evidence="7 8" key="1">
    <citation type="submission" date="2016-10" db="EMBL/GenBank/DDBJ databases">
        <authorList>
            <person name="de Groot N.N."/>
        </authorList>
    </citation>
    <scope>NUCLEOTIDE SEQUENCE [LARGE SCALE GENOMIC DNA]</scope>
    <source>
        <strain>GEY</strain>
        <strain evidence="8">DSM 9560</strain>
    </source>
</reference>
<feature type="transmembrane region" description="Helical" evidence="6">
    <location>
        <begin position="383"/>
        <end position="404"/>
    </location>
</feature>
<dbReference type="Proteomes" id="UP000199513">
    <property type="component" value="Unassembled WGS sequence"/>
</dbReference>
<keyword evidence="8" id="KW-1185">Reference proteome</keyword>
<feature type="transmembrane region" description="Helical" evidence="6">
    <location>
        <begin position="138"/>
        <end position="157"/>
    </location>
</feature>
<feature type="transmembrane region" description="Helical" evidence="6">
    <location>
        <begin position="425"/>
        <end position="444"/>
    </location>
</feature>
<comment type="subcellular location">
    <subcellularLocation>
        <location evidence="1">Cell membrane</location>
        <topology evidence="1">Multi-pass membrane protein</topology>
    </subcellularLocation>
</comment>
<keyword evidence="3 6" id="KW-0812">Transmembrane</keyword>
<evidence type="ECO:0000256" key="1">
    <source>
        <dbReference type="ARBA" id="ARBA00004651"/>
    </source>
</evidence>
<evidence type="ECO:0000256" key="4">
    <source>
        <dbReference type="ARBA" id="ARBA00022989"/>
    </source>
</evidence>
<evidence type="ECO:0000256" key="3">
    <source>
        <dbReference type="ARBA" id="ARBA00022692"/>
    </source>
</evidence>
<feature type="transmembrane region" description="Helical" evidence="6">
    <location>
        <begin position="93"/>
        <end position="118"/>
    </location>
</feature>
<gene>
    <name evidence="7" type="ORF">SAMN04488541_100372</name>
</gene>
<feature type="transmembrane region" description="Helical" evidence="6">
    <location>
        <begin position="47"/>
        <end position="72"/>
    </location>
</feature>
<keyword evidence="2" id="KW-1003">Cell membrane</keyword>
<dbReference type="PANTHER" id="PTHR42770">
    <property type="entry name" value="AMINO ACID TRANSPORTER-RELATED"/>
    <property type="match status" value="1"/>
</dbReference>
<sequence>MSNKAKPSITLSRQLGLLGLTATGICSMLGASIYVVPVMIQRNVIGIGTWVLPAFIFAAIPALLAAFAYASLSATMPVPGGGYIFASRGLSPYLGFIASFSQWFGLSIVIGVICYLIIPFFRDIAYVLGWQELASYLEIGWLRVGLALGILWFFIWINRKGLRFYERTVIPLMMLMFGLGAIVIVVGFNFNHNDFAHILSTKQEKNLINPTNPVFSLGIFFSASAVLFASFIGFDSIAQAGGEAQNPEKLLPRAIILAFLVVSSFYFVFTAAVYHAIPWQFIAQEAADKDISVAGLFSLLLSPTWGAVILVGATVALLNDLPAMLLAVSRLLFAWAEDGIFPKKLAYINPHTHIPDNSLFVSGLVATAGVLGSHWAGDFFLGVDIMVTSMLVNFLLMCFTWYILPKRNLAIAEKMNRLIPKVWRNMLSVTGIVFLSIFLIIHVWKDTSATVSHWYFHSTYAWLIVMSIASCIYFWRKIYVKTNE</sequence>
<dbReference type="InterPro" id="IPR050367">
    <property type="entry name" value="APC_superfamily"/>
</dbReference>
<dbReference type="Pfam" id="PF13520">
    <property type="entry name" value="AA_permease_2"/>
    <property type="match status" value="1"/>
</dbReference>
<feature type="transmembrane region" description="Helical" evidence="6">
    <location>
        <begin position="15"/>
        <end position="35"/>
    </location>
</feature>
<evidence type="ECO:0000256" key="2">
    <source>
        <dbReference type="ARBA" id="ARBA00022475"/>
    </source>
</evidence>
<keyword evidence="4 6" id="KW-1133">Transmembrane helix</keyword>
<protein>
    <submittedName>
        <fullName evidence="7">Amino acid transporter</fullName>
    </submittedName>
</protein>
<evidence type="ECO:0000313" key="8">
    <source>
        <dbReference type="Proteomes" id="UP000199513"/>
    </source>
</evidence>
<dbReference type="GO" id="GO:0005886">
    <property type="term" value="C:plasma membrane"/>
    <property type="evidence" value="ECO:0007669"/>
    <property type="project" value="UniProtKB-SubCell"/>
</dbReference>
<dbReference type="OrthoDB" id="9810109at2"/>